<protein>
    <recommendedName>
        <fullName evidence="3">Abortive infection protein AbiEi</fullName>
    </recommendedName>
</protein>
<organism evidence="1 2">
    <name type="scientific">Niabella ginsenosidivorans</name>
    <dbReference type="NCBI Taxonomy" id="1176587"/>
    <lineage>
        <taxon>Bacteria</taxon>
        <taxon>Pseudomonadati</taxon>
        <taxon>Bacteroidota</taxon>
        <taxon>Chitinophagia</taxon>
        <taxon>Chitinophagales</taxon>
        <taxon>Chitinophagaceae</taxon>
        <taxon>Niabella</taxon>
    </lineage>
</organism>
<proteinExistence type="predicted"/>
<name>A0A1A9I8I8_9BACT</name>
<dbReference type="AlphaFoldDB" id="A0A1A9I8I8"/>
<evidence type="ECO:0000313" key="2">
    <source>
        <dbReference type="Proteomes" id="UP000077667"/>
    </source>
</evidence>
<sequence length="178" mass="20774">MRTNGLTRSERYQLNKLIAADLVYQVRHGLYAHKKYMQQDDITLVAEIIPNGVFCLFTAWLQYGFTTSVSHRYHVALPRNTKVHIPDYPPVTLYYWSEKIFNLGITAIKKNGKVLKFYDPERAVCDAVKFRNKAGEDVMQEVIKAYLGQKKKNIDKLMQYAKILRVEKILVPYLKVML</sequence>
<keyword evidence="2" id="KW-1185">Reference proteome</keyword>
<reference evidence="1 2" key="1">
    <citation type="submission" date="2016-05" db="EMBL/GenBank/DDBJ databases">
        <title>Niabella ginsenosidivorans BS26 whole genome sequencing.</title>
        <authorList>
            <person name="Im W.T."/>
            <person name="Siddiqi M.Z."/>
        </authorList>
    </citation>
    <scope>NUCLEOTIDE SEQUENCE [LARGE SCALE GENOMIC DNA]</scope>
    <source>
        <strain evidence="1 2">BS26</strain>
    </source>
</reference>
<dbReference type="STRING" id="1176587.A8C56_12475"/>
<dbReference type="EMBL" id="CP015772">
    <property type="protein sequence ID" value="ANH83893.1"/>
    <property type="molecule type" value="Genomic_DNA"/>
</dbReference>
<evidence type="ECO:0000313" key="1">
    <source>
        <dbReference type="EMBL" id="ANH83893.1"/>
    </source>
</evidence>
<dbReference type="KEGG" id="nia:A8C56_12475"/>
<gene>
    <name evidence="1" type="ORF">A8C56_12475</name>
</gene>
<dbReference type="Proteomes" id="UP000077667">
    <property type="component" value="Chromosome"/>
</dbReference>
<accession>A0A1A9I8I8</accession>
<evidence type="ECO:0008006" key="3">
    <source>
        <dbReference type="Google" id="ProtNLM"/>
    </source>
</evidence>